<dbReference type="STRING" id="1798480.A2851_03525"/>
<keyword evidence="1" id="KW-1133">Transmembrane helix</keyword>
<reference evidence="2 3" key="1">
    <citation type="journal article" date="2016" name="Nat. Commun.">
        <title>Thousands of microbial genomes shed light on interconnected biogeochemical processes in an aquifer system.</title>
        <authorList>
            <person name="Anantharaman K."/>
            <person name="Brown C.T."/>
            <person name="Hug L.A."/>
            <person name="Sharon I."/>
            <person name="Castelle C.J."/>
            <person name="Probst A.J."/>
            <person name="Thomas B.C."/>
            <person name="Singh A."/>
            <person name="Wilkins M.J."/>
            <person name="Karaoz U."/>
            <person name="Brodie E.L."/>
            <person name="Williams K.H."/>
            <person name="Hubbard S.S."/>
            <person name="Banfield J.F."/>
        </authorList>
    </citation>
    <scope>NUCLEOTIDE SEQUENCE [LARGE SCALE GENOMIC DNA]</scope>
</reference>
<dbReference type="EMBL" id="MFKT01000004">
    <property type="protein sequence ID" value="OGG54092.1"/>
    <property type="molecule type" value="Genomic_DNA"/>
</dbReference>
<gene>
    <name evidence="2" type="ORF">A2851_03525</name>
</gene>
<organism evidence="2 3">
    <name type="scientific">Candidatus Kaiserbacteria bacterium RIFCSPHIGHO2_01_FULL_53_29</name>
    <dbReference type="NCBI Taxonomy" id="1798480"/>
    <lineage>
        <taxon>Bacteria</taxon>
        <taxon>Candidatus Kaiseribacteriota</taxon>
    </lineage>
</organism>
<keyword evidence="1" id="KW-0472">Membrane</keyword>
<accession>A0A1F6CZ34</accession>
<comment type="caution">
    <text evidence="2">The sequence shown here is derived from an EMBL/GenBank/DDBJ whole genome shotgun (WGS) entry which is preliminary data.</text>
</comment>
<evidence type="ECO:0008006" key="4">
    <source>
        <dbReference type="Google" id="ProtNLM"/>
    </source>
</evidence>
<protein>
    <recommendedName>
        <fullName evidence="4">POTRA domain-containing protein</fullName>
    </recommendedName>
</protein>
<feature type="transmembrane region" description="Helical" evidence="1">
    <location>
        <begin position="51"/>
        <end position="71"/>
    </location>
</feature>
<dbReference type="AlphaFoldDB" id="A0A1F6CZ34"/>
<keyword evidence="1" id="KW-0812">Transmembrane</keyword>
<evidence type="ECO:0000256" key="1">
    <source>
        <dbReference type="SAM" id="Phobius"/>
    </source>
</evidence>
<dbReference type="Proteomes" id="UP000176863">
    <property type="component" value="Unassembled WGS sequence"/>
</dbReference>
<proteinExistence type="predicted"/>
<evidence type="ECO:0000313" key="3">
    <source>
        <dbReference type="Proteomes" id="UP000176863"/>
    </source>
</evidence>
<name>A0A1F6CZ34_9BACT</name>
<evidence type="ECO:0000313" key="2">
    <source>
        <dbReference type="EMBL" id="OGG54092.1"/>
    </source>
</evidence>
<sequence length="341" mass="37098">MRSRGLIDLRPLRSGKRPPAGQERLFSRHSLRELAPKRPMPLRAKRRRTRAMIAFIILLLIGALMYAVHWASYAPQFSINSIFVTGVQQVSGQVVRQYVETILDDGSYHFLSRKNTFVYPRGTIEKAVVGFFPRIKSAKVSHASLLATSITVTVVERQPFALWCEGANDPDASVGTPTLRRGCYLMDDEGFIFAPLEVRSHSGLPAGAGPLTGFAPKAASSTNMQYLFSGGLASSTSPIGQTFVRAHLPGLVALLQLLGQAGFEPGGASVDSAQDFSVSLARGFAVKASFGKDVSALAKDLQLVLSSDSLRGKEAELEYIDLRFGNRVYYKLKGEAETATQ</sequence>